<dbReference type="EC" id="6.3.4.21" evidence="3"/>
<dbReference type="FunFam" id="3.20.140.10:FF:000009">
    <property type="entry name" value="Nicotinate phosphoribosyltransferase"/>
    <property type="match status" value="1"/>
</dbReference>
<dbReference type="PANTHER" id="PTHR11098:SF1">
    <property type="entry name" value="NICOTINATE PHOSPHORIBOSYLTRANSFERASE"/>
    <property type="match status" value="1"/>
</dbReference>
<dbReference type="Pfam" id="PF04095">
    <property type="entry name" value="NAPRTase"/>
    <property type="match status" value="1"/>
</dbReference>
<dbReference type="Pfam" id="PF17767">
    <property type="entry name" value="NAPRTase_N"/>
    <property type="match status" value="1"/>
</dbReference>
<dbReference type="SUPFAM" id="SSF51690">
    <property type="entry name" value="Nicotinate/Quinolinate PRTase C-terminal domain-like"/>
    <property type="match status" value="1"/>
</dbReference>
<gene>
    <name evidence="11" type="ORF">BCR34DRAFT_45868</name>
</gene>
<dbReference type="GO" id="GO:0004516">
    <property type="term" value="F:nicotinate phosphoribosyltransferase activity"/>
    <property type="evidence" value="ECO:0007669"/>
    <property type="project" value="UniProtKB-EC"/>
</dbReference>
<evidence type="ECO:0000256" key="6">
    <source>
        <dbReference type="ARBA" id="ARBA00022642"/>
    </source>
</evidence>
<evidence type="ECO:0000256" key="3">
    <source>
        <dbReference type="ARBA" id="ARBA00013236"/>
    </source>
</evidence>
<dbReference type="EMBL" id="MCFA01000127">
    <property type="protein sequence ID" value="ORY05268.1"/>
    <property type="molecule type" value="Genomic_DNA"/>
</dbReference>
<dbReference type="PIRSF" id="PIRSF000484">
    <property type="entry name" value="NAPRT"/>
    <property type="match status" value="1"/>
</dbReference>
<evidence type="ECO:0000313" key="11">
    <source>
        <dbReference type="EMBL" id="ORY05268.1"/>
    </source>
</evidence>
<comment type="caution">
    <text evidence="11">The sequence shown here is derived from an EMBL/GenBank/DDBJ whole genome shotgun (WGS) entry which is preliminary data.</text>
</comment>
<evidence type="ECO:0000256" key="1">
    <source>
        <dbReference type="ARBA" id="ARBA00004952"/>
    </source>
</evidence>
<keyword evidence="5" id="KW-0436">Ligase</keyword>
<accession>A0A1Y1Z4R0</accession>
<keyword evidence="12" id="KW-1185">Reference proteome</keyword>
<keyword evidence="6" id="KW-0662">Pyridine nucleotide biosynthesis</keyword>
<dbReference type="InterPro" id="IPR036068">
    <property type="entry name" value="Nicotinate_pribotase-like_C"/>
</dbReference>
<comment type="pathway">
    <text evidence="1">Cofactor biosynthesis; NAD(+) biosynthesis; nicotinate D-ribonucleotide from nicotinate: step 1/1.</text>
</comment>
<dbReference type="OrthoDB" id="193380at2759"/>
<evidence type="ECO:0000256" key="8">
    <source>
        <dbReference type="ARBA" id="ARBA00048668"/>
    </source>
</evidence>
<dbReference type="GO" id="GO:0034355">
    <property type="term" value="P:NAD+ biosynthetic process via the salvage pathway"/>
    <property type="evidence" value="ECO:0007669"/>
    <property type="project" value="TreeGrafter"/>
</dbReference>
<dbReference type="STRING" id="1231657.A0A1Y1Z4R0"/>
<comment type="similarity">
    <text evidence="2">Belongs to the NAPRTase family.</text>
</comment>
<dbReference type="UniPathway" id="UPA00253">
    <property type="reaction ID" value="UER00457"/>
</dbReference>
<feature type="domain" description="Nicotinate phosphoribosyltransferase N-terminal" evidence="10">
    <location>
        <begin position="16"/>
        <end position="147"/>
    </location>
</feature>
<organism evidence="11 12">
    <name type="scientific">Clohesyomyces aquaticus</name>
    <dbReference type="NCBI Taxonomy" id="1231657"/>
    <lineage>
        <taxon>Eukaryota</taxon>
        <taxon>Fungi</taxon>
        <taxon>Dikarya</taxon>
        <taxon>Ascomycota</taxon>
        <taxon>Pezizomycotina</taxon>
        <taxon>Dothideomycetes</taxon>
        <taxon>Pleosporomycetidae</taxon>
        <taxon>Pleosporales</taxon>
        <taxon>Lindgomycetaceae</taxon>
        <taxon>Clohesyomyces</taxon>
    </lineage>
</organism>
<dbReference type="Gene3D" id="3.20.140.10">
    <property type="entry name" value="nicotinate phosphoribosyltransferase"/>
    <property type="match status" value="1"/>
</dbReference>
<dbReference type="InterPro" id="IPR040727">
    <property type="entry name" value="NAPRTase_N"/>
</dbReference>
<dbReference type="PANTHER" id="PTHR11098">
    <property type="entry name" value="NICOTINATE PHOSPHORIBOSYLTRANSFERASE"/>
    <property type="match status" value="1"/>
</dbReference>
<evidence type="ECO:0000256" key="4">
    <source>
        <dbReference type="ARBA" id="ARBA00022553"/>
    </source>
</evidence>
<evidence type="ECO:0000256" key="7">
    <source>
        <dbReference type="ARBA" id="ARBA00022679"/>
    </source>
</evidence>
<dbReference type="Proteomes" id="UP000193144">
    <property type="component" value="Unassembled WGS sequence"/>
</dbReference>
<protein>
    <recommendedName>
        <fullName evidence="3">nicotinate phosphoribosyltransferase</fullName>
        <ecNumber evidence="3">6.3.4.21</ecNumber>
    </recommendedName>
</protein>
<dbReference type="SUPFAM" id="SSF54675">
    <property type="entry name" value="Nicotinate/Quinolinate PRTase N-terminal domain-like"/>
    <property type="match status" value="1"/>
</dbReference>
<dbReference type="GO" id="GO:0005829">
    <property type="term" value="C:cytosol"/>
    <property type="evidence" value="ECO:0007669"/>
    <property type="project" value="TreeGrafter"/>
</dbReference>
<dbReference type="AlphaFoldDB" id="A0A1Y1Z4R0"/>
<evidence type="ECO:0000259" key="9">
    <source>
        <dbReference type="Pfam" id="PF04095"/>
    </source>
</evidence>
<evidence type="ECO:0000313" key="12">
    <source>
        <dbReference type="Proteomes" id="UP000193144"/>
    </source>
</evidence>
<name>A0A1Y1Z4R0_9PLEO</name>
<comment type="catalytic activity">
    <reaction evidence="8">
        <text>5-phospho-alpha-D-ribose 1-diphosphate + nicotinate + ATP + H2O = nicotinate beta-D-ribonucleotide + ADP + phosphate + diphosphate</text>
        <dbReference type="Rhea" id="RHEA:36163"/>
        <dbReference type="ChEBI" id="CHEBI:15377"/>
        <dbReference type="ChEBI" id="CHEBI:30616"/>
        <dbReference type="ChEBI" id="CHEBI:32544"/>
        <dbReference type="ChEBI" id="CHEBI:33019"/>
        <dbReference type="ChEBI" id="CHEBI:43474"/>
        <dbReference type="ChEBI" id="CHEBI:57502"/>
        <dbReference type="ChEBI" id="CHEBI:58017"/>
        <dbReference type="ChEBI" id="CHEBI:456216"/>
        <dbReference type="EC" id="6.3.4.21"/>
    </reaction>
</comment>
<evidence type="ECO:0000259" key="10">
    <source>
        <dbReference type="Pfam" id="PF17767"/>
    </source>
</evidence>
<dbReference type="InterPro" id="IPR041525">
    <property type="entry name" value="N/Namide_PRibTrfase"/>
</dbReference>
<keyword evidence="7 11" id="KW-0808">Transferase</keyword>
<reference evidence="11 12" key="1">
    <citation type="submission" date="2016-07" db="EMBL/GenBank/DDBJ databases">
        <title>Pervasive Adenine N6-methylation of Active Genes in Fungi.</title>
        <authorList>
            <consortium name="DOE Joint Genome Institute"/>
            <person name="Mondo S.J."/>
            <person name="Dannebaum R.O."/>
            <person name="Kuo R.C."/>
            <person name="Labutti K."/>
            <person name="Haridas S."/>
            <person name="Kuo A."/>
            <person name="Salamov A."/>
            <person name="Ahrendt S.R."/>
            <person name="Lipzen A."/>
            <person name="Sullivan W."/>
            <person name="Andreopoulos W.B."/>
            <person name="Clum A."/>
            <person name="Lindquist E."/>
            <person name="Daum C."/>
            <person name="Ramamoorthy G.K."/>
            <person name="Gryganskyi A."/>
            <person name="Culley D."/>
            <person name="Magnuson J.K."/>
            <person name="James T.Y."/>
            <person name="O'Malley M.A."/>
            <person name="Stajich J.E."/>
            <person name="Spatafora J.W."/>
            <person name="Visel A."/>
            <person name="Grigoriev I.V."/>
        </authorList>
    </citation>
    <scope>NUCLEOTIDE SEQUENCE [LARGE SCALE GENOMIC DNA]</scope>
    <source>
        <strain evidence="11 12">CBS 115471</strain>
    </source>
</reference>
<proteinExistence type="inferred from homology"/>
<dbReference type="GO" id="GO:0016740">
    <property type="term" value="F:transferase activity"/>
    <property type="evidence" value="ECO:0007669"/>
    <property type="project" value="UniProtKB-KW"/>
</dbReference>
<feature type="domain" description="Nicotinate/nicotinamide phosphoribosyltransferase" evidence="9">
    <location>
        <begin position="180"/>
        <end position="437"/>
    </location>
</feature>
<keyword evidence="4" id="KW-0597">Phosphoprotein</keyword>
<sequence>MASDTSALPEGIFSLLDTDLYKLTMQCCILKFFPEVLVTYSFTNRTPDKKLSRAAYKWLQAQVAKLEGVSLSTDELQFLKSTCTYLNDTYLQFLSNFCLRPSKQLKLVFNPIQDTGKDSDLGEFSIHTEGLWVDTILYEIPLLALISEAYFKFCDTDWSYTGQEDKAYTKGVQLLEAGCLFSEFGTRRRRDYHTQDVVLKGLRRAQDEATQKGWKGKLTGTSNVHFAMKHNLMPIGTVAHEWFMGVAAITNDYEHANELALQYWTTTFGEGVLGIALTDTFGTPAFLRAFKKPLPAPAEGEPSAPASKKTYAQVFTGVRQDSGDPLEFVKMMREFYDAEGIKDKKIIVFSDSLNIELCFKYKVAAEANGFQPSFGVGTFLTNDYVQESTGHKSIPLNIVIKIASASGRYAVKISDNIGKNTGDRATVDDVKQRLGYTEKSWAGGDESKRWGTADQSATS</sequence>
<evidence type="ECO:0000256" key="2">
    <source>
        <dbReference type="ARBA" id="ARBA00010897"/>
    </source>
</evidence>
<dbReference type="InterPro" id="IPR007229">
    <property type="entry name" value="Nic_PRibTrfase-Fam"/>
</dbReference>
<evidence type="ECO:0000256" key="5">
    <source>
        <dbReference type="ARBA" id="ARBA00022598"/>
    </source>
</evidence>